<dbReference type="PROSITE" id="PS50244">
    <property type="entry name" value="S5A_REDUCTASE"/>
    <property type="match status" value="1"/>
</dbReference>
<feature type="transmembrane region" description="Helical" evidence="1">
    <location>
        <begin position="173"/>
        <end position="189"/>
    </location>
</feature>
<keyword evidence="1" id="KW-0812">Transmembrane</keyword>
<evidence type="ECO:0000256" key="1">
    <source>
        <dbReference type="SAM" id="Phobius"/>
    </source>
</evidence>
<feature type="transmembrane region" description="Helical" evidence="1">
    <location>
        <begin position="135"/>
        <end position="153"/>
    </location>
</feature>
<feature type="non-terminal residue" evidence="2">
    <location>
        <position position="1"/>
    </location>
</feature>
<evidence type="ECO:0000313" key="2">
    <source>
        <dbReference type="EMBL" id="MCE3216500.1"/>
    </source>
</evidence>
<dbReference type="PANTHER" id="PTHR32251:SF15">
    <property type="entry name" value="3-OXO-5-ALPHA-STEROID 4-DEHYDROGENASE (DUF1295)"/>
    <property type="match status" value="1"/>
</dbReference>
<evidence type="ECO:0008006" key="4">
    <source>
        <dbReference type="Google" id="ProtNLM"/>
    </source>
</evidence>
<dbReference type="InterPro" id="IPR010721">
    <property type="entry name" value="UstE-like"/>
</dbReference>
<evidence type="ECO:0000313" key="3">
    <source>
        <dbReference type="Proteomes" id="UP000823775"/>
    </source>
</evidence>
<protein>
    <recommendedName>
        <fullName evidence="4">Steroid 5-alpha reductase C-terminal domain-containing protein</fullName>
    </recommendedName>
</protein>
<feature type="transmembrane region" description="Helical" evidence="1">
    <location>
        <begin position="220"/>
        <end position="238"/>
    </location>
</feature>
<gene>
    <name evidence="2" type="ORF">HAX54_006716</name>
</gene>
<accession>A0ABS8WWU2</accession>
<dbReference type="Proteomes" id="UP000823775">
    <property type="component" value="Unassembled WGS sequence"/>
</dbReference>
<name>A0ABS8WWU2_DATST</name>
<organism evidence="2 3">
    <name type="scientific">Datura stramonium</name>
    <name type="common">Jimsonweed</name>
    <name type="synonym">Common thornapple</name>
    <dbReference type="NCBI Taxonomy" id="4076"/>
    <lineage>
        <taxon>Eukaryota</taxon>
        <taxon>Viridiplantae</taxon>
        <taxon>Streptophyta</taxon>
        <taxon>Embryophyta</taxon>
        <taxon>Tracheophyta</taxon>
        <taxon>Spermatophyta</taxon>
        <taxon>Magnoliopsida</taxon>
        <taxon>eudicotyledons</taxon>
        <taxon>Gunneridae</taxon>
        <taxon>Pentapetalae</taxon>
        <taxon>asterids</taxon>
        <taxon>lamiids</taxon>
        <taxon>Solanales</taxon>
        <taxon>Solanaceae</taxon>
        <taxon>Solanoideae</taxon>
        <taxon>Datureae</taxon>
        <taxon>Datura</taxon>
    </lineage>
</organism>
<keyword evidence="1" id="KW-0472">Membrane</keyword>
<keyword evidence="3" id="KW-1185">Reference proteome</keyword>
<sequence length="326" mass="37332">QKRNKIRFTESRGKKKVRFAGGKPRATGQIQVERAWKGLGKSVRDFCGSGSTGSQPVKASARVTRQWAKRTSFPAVKVSPDDYLLTMESVVYSQKNLELNVFSISYSLSDFHLFILIRILQWGEDRRFDDKRNNLGKLAIFWLLQAIWVWTVSLPVTVVNATDHQPSLQAVDIIGWIMWSIGILVEITADQQKLAFKNSQENRGKWCNVGLWKYSRHPNYFGEIFLWWGIFVASTPVLEGAEWLVVLGPVFLTLLLLLVSGIPLLEESADKKYGNVAEYIIYKETTSPLILLPPGLYGKLPPWFKTLFLFEFPLYSRNLPQEELSW</sequence>
<reference evidence="2 3" key="1">
    <citation type="journal article" date="2021" name="BMC Genomics">
        <title>Datura genome reveals duplications of psychoactive alkaloid biosynthetic genes and high mutation rate following tissue culture.</title>
        <authorList>
            <person name="Rajewski A."/>
            <person name="Carter-House D."/>
            <person name="Stajich J."/>
            <person name="Litt A."/>
        </authorList>
    </citation>
    <scope>NUCLEOTIDE SEQUENCE [LARGE SCALE GENOMIC DNA]</scope>
    <source>
        <strain evidence="2">AR-01</strain>
    </source>
</reference>
<dbReference type="PANTHER" id="PTHR32251">
    <property type="entry name" value="3-OXO-5-ALPHA-STEROID 4-DEHYDROGENASE"/>
    <property type="match status" value="1"/>
</dbReference>
<feature type="transmembrane region" description="Helical" evidence="1">
    <location>
        <begin position="244"/>
        <end position="265"/>
    </location>
</feature>
<comment type="caution">
    <text evidence="2">The sequence shown here is derived from an EMBL/GenBank/DDBJ whole genome shotgun (WGS) entry which is preliminary data.</text>
</comment>
<dbReference type="Pfam" id="PF06966">
    <property type="entry name" value="DUF1295"/>
    <property type="match status" value="1"/>
</dbReference>
<dbReference type="Gene3D" id="1.20.120.1630">
    <property type="match status" value="1"/>
</dbReference>
<keyword evidence="1" id="KW-1133">Transmembrane helix</keyword>
<dbReference type="EMBL" id="JACEIK010013411">
    <property type="protein sequence ID" value="MCE3216500.1"/>
    <property type="molecule type" value="Genomic_DNA"/>
</dbReference>
<proteinExistence type="predicted"/>